<comment type="caution">
    <text evidence="2">The sequence shown here is derived from an EMBL/GenBank/DDBJ whole genome shotgun (WGS) entry which is preliminary data.</text>
</comment>
<evidence type="ECO:0000313" key="3">
    <source>
        <dbReference type="Proteomes" id="UP000653674"/>
    </source>
</evidence>
<keyword evidence="3" id="KW-1185">Reference proteome</keyword>
<organism evidence="2 3">
    <name type="scientific">Planosporangium flavigriseum</name>
    <dbReference type="NCBI Taxonomy" id="373681"/>
    <lineage>
        <taxon>Bacteria</taxon>
        <taxon>Bacillati</taxon>
        <taxon>Actinomycetota</taxon>
        <taxon>Actinomycetes</taxon>
        <taxon>Micromonosporales</taxon>
        <taxon>Micromonosporaceae</taxon>
        <taxon>Planosporangium</taxon>
    </lineage>
</organism>
<reference evidence="2" key="1">
    <citation type="submission" date="2021-01" db="EMBL/GenBank/DDBJ databases">
        <title>Whole genome shotgun sequence of Planosporangium flavigriseum NBRC 105377.</title>
        <authorList>
            <person name="Komaki H."/>
            <person name="Tamura T."/>
        </authorList>
    </citation>
    <scope>NUCLEOTIDE SEQUENCE</scope>
    <source>
        <strain evidence="2">NBRC 105377</strain>
    </source>
</reference>
<dbReference type="RefSeq" id="WP_168077995.1">
    <property type="nucleotide sequence ID" value="NZ_BAAAQJ010000030.1"/>
</dbReference>
<protein>
    <recommendedName>
        <fullName evidence="4">PPE family protein</fullName>
    </recommendedName>
</protein>
<feature type="compositionally biased region" description="Low complexity" evidence="1">
    <location>
        <begin position="199"/>
        <end position="213"/>
    </location>
</feature>
<dbReference type="EMBL" id="BONU01000034">
    <property type="protein sequence ID" value="GIG75638.1"/>
    <property type="molecule type" value="Genomic_DNA"/>
</dbReference>
<accession>A0A8J3LM11</accession>
<name>A0A8J3LM11_9ACTN</name>
<feature type="compositionally biased region" description="Polar residues" evidence="1">
    <location>
        <begin position="189"/>
        <end position="198"/>
    </location>
</feature>
<feature type="compositionally biased region" description="Basic and acidic residues" evidence="1">
    <location>
        <begin position="385"/>
        <end position="396"/>
    </location>
</feature>
<evidence type="ECO:0000313" key="2">
    <source>
        <dbReference type="EMBL" id="GIG75638.1"/>
    </source>
</evidence>
<feature type="region of interest" description="Disordered" evidence="1">
    <location>
        <begin position="177"/>
        <end position="344"/>
    </location>
</feature>
<feature type="compositionally biased region" description="Pro residues" evidence="1">
    <location>
        <begin position="220"/>
        <end position="242"/>
    </location>
</feature>
<gene>
    <name evidence="2" type="ORF">Pfl04_40420</name>
</gene>
<proteinExistence type="predicted"/>
<dbReference type="AlphaFoldDB" id="A0A8J3LM11"/>
<sequence length="430" mass="44279">MTTSNDGQYGGWCTNWAAYDVPTLWKMLQNEDPLKTSEHIAAWRMTYELLTTHMAELQRCRDELAAKWSAASSPAAAAFLNYVDNMLASMKATGDAAVSTYDGLSGINGALIRAKAEIGKLHEQWQKYQHEEDTSLSIFGWQPFADTPDNWKEQLKVQAARQMSEADVAVFQSSAKLTPPEVYDPGVQKTDSTEFQPDSSTSSGGTSAYSGGSWAQTPFIPAPVAVPPPAPSAPVAPTPTPPGSVLTGGVAAPTAPAPGATPPPITPTPPLSGPALPPTGLISPRPGLLPGEAPISRASTGSAPRQGAPGRGAIGVGGEPTGLHGRAALAPGGVIGGEPAASHPAATPMRRVNPVGGVIGEHPAGAVATSGRQPAGVAGQRGASRRHDESDQHFDPDNPWATEEGVPGVLTPQAAPTSHEAGPGVIGIDR</sequence>
<dbReference type="Proteomes" id="UP000653674">
    <property type="component" value="Unassembled WGS sequence"/>
</dbReference>
<feature type="region of interest" description="Disordered" evidence="1">
    <location>
        <begin position="364"/>
        <end position="430"/>
    </location>
</feature>
<feature type="compositionally biased region" description="Pro residues" evidence="1">
    <location>
        <begin position="255"/>
        <end position="277"/>
    </location>
</feature>
<evidence type="ECO:0008006" key="4">
    <source>
        <dbReference type="Google" id="ProtNLM"/>
    </source>
</evidence>
<feature type="compositionally biased region" description="Gly residues" evidence="1">
    <location>
        <begin position="309"/>
        <end position="320"/>
    </location>
</feature>
<evidence type="ECO:0000256" key="1">
    <source>
        <dbReference type="SAM" id="MobiDB-lite"/>
    </source>
</evidence>